<evidence type="ECO:0008006" key="3">
    <source>
        <dbReference type="Google" id="ProtNLM"/>
    </source>
</evidence>
<evidence type="ECO:0000313" key="2">
    <source>
        <dbReference type="Proteomes" id="UP000244110"/>
    </source>
</evidence>
<dbReference type="AlphaFoldDB" id="A0A2T5IEF1"/>
<name>A0A2T5IEF1_9PROT</name>
<accession>A0A2T5IEF1</accession>
<dbReference type="EMBL" id="QAOL01000028">
    <property type="protein sequence ID" value="PTQ82189.1"/>
    <property type="molecule type" value="Genomic_DNA"/>
</dbReference>
<dbReference type="Proteomes" id="UP000244110">
    <property type="component" value="Unassembled WGS sequence"/>
</dbReference>
<sequence>MIFLPVKQQLLGENRNTINRWYGIFQRGIYNRQSALKDKLLGKVEVDESYFGAIQHRGYHEAMTQ</sequence>
<protein>
    <recommendedName>
        <fullName evidence="3">Transposase</fullName>
    </recommendedName>
</protein>
<reference evidence="1 2" key="1">
    <citation type="submission" date="2018-04" db="EMBL/GenBank/DDBJ databases">
        <title>Active sludge and wastewater microbial communities from Klosterneuburg, Austria.</title>
        <authorList>
            <person name="Wagner M."/>
        </authorList>
    </citation>
    <scope>NUCLEOTIDE SEQUENCE [LARGE SCALE GENOMIC DNA]</scope>
    <source>
        <strain evidence="1 2">Nm4</strain>
    </source>
</reference>
<comment type="caution">
    <text evidence="1">The sequence shown here is derived from an EMBL/GenBank/DDBJ whole genome shotgun (WGS) entry which is preliminary data.</text>
</comment>
<organism evidence="1 2">
    <name type="scientific">Nitrosomonas ureae</name>
    <dbReference type="NCBI Taxonomy" id="44577"/>
    <lineage>
        <taxon>Bacteria</taxon>
        <taxon>Pseudomonadati</taxon>
        <taxon>Pseudomonadota</taxon>
        <taxon>Betaproteobacteria</taxon>
        <taxon>Nitrosomonadales</taxon>
        <taxon>Nitrosomonadaceae</taxon>
        <taxon>Nitrosomonas</taxon>
    </lineage>
</organism>
<evidence type="ECO:0000313" key="1">
    <source>
        <dbReference type="EMBL" id="PTQ82189.1"/>
    </source>
</evidence>
<gene>
    <name evidence="1" type="ORF">C8R28_102826</name>
</gene>
<proteinExistence type="predicted"/>